<dbReference type="InterPro" id="IPR020449">
    <property type="entry name" value="Tscrpt_reg_AraC-type_HTH"/>
</dbReference>
<dbReference type="InterPro" id="IPR051552">
    <property type="entry name" value="HptR"/>
</dbReference>
<dbReference type="GO" id="GO:0043565">
    <property type="term" value="F:sequence-specific DNA binding"/>
    <property type="evidence" value="ECO:0007669"/>
    <property type="project" value="InterPro"/>
</dbReference>
<organism evidence="13 14">
    <name type="scientific">Anaerobacterium chartisolvens</name>
    <dbReference type="NCBI Taxonomy" id="1297424"/>
    <lineage>
        <taxon>Bacteria</taxon>
        <taxon>Bacillati</taxon>
        <taxon>Bacillota</taxon>
        <taxon>Clostridia</taxon>
        <taxon>Eubacteriales</taxon>
        <taxon>Oscillospiraceae</taxon>
        <taxon>Anaerobacterium</taxon>
    </lineage>
</organism>
<dbReference type="Pfam" id="PF12833">
    <property type="entry name" value="HTH_18"/>
    <property type="match status" value="1"/>
</dbReference>
<dbReference type="PROSITE" id="PS01124">
    <property type="entry name" value="HTH_ARAC_FAMILY_2"/>
    <property type="match status" value="1"/>
</dbReference>
<dbReference type="InterPro" id="IPR001789">
    <property type="entry name" value="Sig_transdc_resp-reg_receiver"/>
</dbReference>
<evidence type="ECO:0000256" key="4">
    <source>
        <dbReference type="ARBA" id="ARBA00022553"/>
    </source>
</evidence>
<feature type="modified residue" description="4-aspartylphosphate" evidence="10">
    <location>
        <position position="55"/>
    </location>
</feature>
<evidence type="ECO:0000256" key="8">
    <source>
        <dbReference type="ARBA" id="ARBA00023163"/>
    </source>
</evidence>
<evidence type="ECO:0000256" key="7">
    <source>
        <dbReference type="ARBA" id="ARBA00023125"/>
    </source>
</evidence>
<dbReference type="SMART" id="SM00448">
    <property type="entry name" value="REC"/>
    <property type="match status" value="1"/>
</dbReference>
<keyword evidence="7" id="KW-0238">DNA-binding</keyword>
<evidence type="ECO:0000313" key="13">
    <source>
        <dbReference type="EMBL" id="RCX16030.1"/>
    </source>
</evidence>
<evidence type="ECO:0000256" key="6">
    <source>
        <dbReference type="ARBA" id="ARBA00023015"/>
    </source>
</evidence>
<dbReference type="InterPro" id="IPR011006">
    <property type="entry name" value="CheY-like_superfamily"/>
</dbReference>
<dbReference type="PANTHER" id="PTHR42713:SF3">
    <property type="entry name" value="TRANSCRIPTIONAL REGULATORY PROTEIN HPTR"/>
    <property type="match status" value="1"/>
</dbReference>
<dbReference type="PROSITE" id="PS00041">
    <property type="entry name" value="HTH_ARAC_FAMILY_1"/>
    <property type="match status" value="1"/>
</dbReference>
<keyword evidence="4 10" id="KW-0597">Phosphoprotein</keyword>
<evidence type="ECO:0000259" key="12">
    <source>
        <dbReference type="PROSITE" id="PS50110"/>
    </source>
</evidence>
<dbReference type="RefSeq" id="WP_114297961.1">
    <property type="nucleotide sequence ID" value="NZ_QPJT01000012.1"/>
</dbReference>
<comment type="function">
    <text evidence="9">May play the central regulatory role in sporulation. It may be an element of the effector pathway responsible for the activation of sporulation genes in response to nutritional stress. Spo0A may act in concert with spo0H (a sigma factor) to control the expression of some genes that are critical to the sporulation process.</text>
</comment>
<dbReference type="PRINTS" id="PR00032">
    <property type="entry name" value="HTHARAC"/>
</dbReference>
<accession>A0A369B333</accession>
<sequence>MYRILIVDDEYLIRNGLRYAISWRDIGFKVASEAASAEEALYKLENIHVDVVIADIKMPGMNGLDLISIIRKRFPHIKTVIISGFDDFSYSVTAMKMEVHDYILKPINKNTVISTFTALKQKLDDEHQRQGIQQARENAANKLFFQRLLNNDFLNKEEYLEFVDRHGITYPLGECCVIAIRIKQLALMVKEQFNGSRNRLEEALDDNLKKVNRKLGLEQSKSFSVINGDNYSVLATEDIAEELSLQLKEAMSGLAISFDIGIGQPTDDLNYISVSFLQAIEAINENASDKPLYKFTSDTAKKEMDVSRKFYLSKLVIQKIEEGKYEELDSLVATIFEEFEGSDLNIVFNWCVNSIYSIFDYFSLNSFSNKKNFNDFDITVISSDFSINAIKDAYKQKLNKVKEMMNSLHASSAELVVKKACEIANAEYMDAELSLQGIASRLDISYGYLSSVFKQITGENFSVYFTNIRMNHARRLILEGEYKIYEIADRVGYTSARYFTDQFRKQFGVSPSDYRARF</sequence>
<dbReference type="SUPFAM" id="SSF52172">
    <property type="entry name" value="CheY-like"/>
    <property type="match status" value="1"/>
</dbReference>
<dbReference type="GO" id="GO:0003700">
    <property type="term" value="F:DNA-binding transcription factor activity"/>
    <property type="evidence" value="ECO:0007669"/>
    <property type="project" value="InterPro"/>
</dbReference>
<dbReference type="Pfam" id="PF00072">
    <property type="entry name" value="Response_reg"/>
    <property type="match status" value="1"/>
</dbReference>
<comment type="subcellular location">
    <subcellularLocation>
        <location evidence="1">Cytoplasm</location>
    </subcellularLocation>
</comment>
<dbReference type="InterPro" id="IPR018060">
    <property type="entry name" value="HTH_AraC"/>
</dbReference>
<dbReference type="OrthoDB" id="9794370at2"/>
<dbReference type="Gene3D" id="1.10.10.60">
    <property type="entry name" value="Homeodomain-like"/>
    <property type="match status" value="2"/>
</dbReference>
<feature type="domain" description="Response regulatory" evidence="12">
    <location>
        <begin position="3"/>
        <end position="120"/>
    </location>
</feature>
<dbReference type="GO" id="GO:0000160">
    <property type="term" value="P:phosphorelay signal transduction system"/>
    <property type="evidence" value="ECO:0007669"/>
    <property type="project" value="UniProtKB-KW"/>
</dbReference>
<protein>
    <recommendedName>
        <fullName evidence="2">Stage 0 sporulation protein A homolog</fullName>
    </recommendedName>
</protein>
<reference evidence="13 14" key="1">
    <citation type="submission" date="2018-07" db="EMBL/GenBank/DDBJ databases">
        <title>Genomic Encyclopedia of Type Strains, Phase IV (KMG-IV): sequencing the most valuable type-strain genomes for metagenomic binning, comparative biology and taxonomic classification.</title>
        <authorList>
            <person name="Goeker M."/>
        </authorList>
    </citation>
    <scope>NUCLEOTIDE SEQUENCE [LARGE SCALE GENOMIC DNA]</scope>
    <source>
        <strain evidence="13 14">DSM 27016</strain>
    </source>
</reference>
<evidence type="ECO:0000256" key="3">
    <source>
        <dbReference type="ARBA" id="ARBA00022490"/>
    </source>
</evidence>
<keyword evidence="6" id="KW-0805">Transcription regulation</keyword>
<comment type="caution">
    <text evidence="13">The sequence shown here is derived from an EMBL/GenBank/DDBJ whole genome shotgun (WGS) entry which is preliminary data.</text>
</comment>
<evidence type="ECO:0000256" key="2">
    <source>
        <dbReference type="ARBA" id="ARBA00018672"/>
    </source>
</evidence>
<dbReference type="InterPro" id="IPR018062">
    <property type="entry name" value="HTH_AraC-typ_CS"/>
</dbReference>
<dbReference type="PANTHER" id="PTHR42713">
    <property type="entry name" value="HISTIDINE KINASE-RELATED"/>
    <property type="match status" value="1"/>
</dbReference>
<dbReference type="GO" id="GO:0005737">
    <property type="term" value="C:cytoplasm"/>
    <property type="evidence" value="ECO:0007669"/>
    <property type="project" value="UniProtKB-SubCell"/>
</dbReference>
<keyword evidence="3" id="KW-0963">Cytoplasm</keyword>
<feature type="domain" description="HTH araC/xylS-type" evidence="11">
    <location>
        <begin position="418"/>
        <end position="517"/>
    </location>
</feature>
<evidence type="ECO:0000256" key="9">
    <source>
        <dbReference type="ARBA" id="ARBA00024867"/>
    </source>
</evidence>
<dbReference type="CDD" id="cd17536">
    <property type="entry name" value="REC_YesN-like"/>
    <property type="match status" value="1"/>
</dbReference>
<dbReference type="Proteomes" id="UP000253034">
    <property type="component" value="Unassembled WGS sequence"/>
</dbReference>
<evidence type="ECO:0000259" key="11">
    <source>
        <dbReference type="PROSITE" id="PS01124"/>
    </source>
</evidence>
<proteinExistence type="predicted"/>
<dbReference type="AlphaFoldDB" id="A0A369B333"/>
<dbReference type="SUPFAM" id="SSF46689">
    <property type="entry name" value="Homeodomain-like"/>
    <property type="match status" value="1"/>
</dbReference>
<keyword evidence="5" id="KW-0902">Two-component regulatory system</keyword>
<keyword evidence="14" id="KW-1185">Reference proteome</keyword>
<evidence type="ECO:0000313" key="14">
    <source>
        <dbReference type="Proteomes" id="UP000253034"/>
    </source>
</evidence>
<gene>
    <name evidence="13" type="ORF">DFR58_11211</name>
</gene>
<dbReference type="EMBL" id="QPJT01000012">
    <property type="protein sequence ID" value="RCX16030.1"/>
    <property type="molecule type" value="Genomic_DNA"/>
</dbReference>
<keyword evidence="8" id="KW-0804">Transcription</keyword>
<evidence type="ECO:0000256" key="1">
    <source>
        <dbReference type="ARBA" id="ARBA00004496"/>
    </source>
</evidence>
<name>A0A369B333_9FIRM</name>
<dbReference type="Gene3D" id="3.40.50.2300">
    <property type="match status" value="1"/>
</dbReference>
<dbReference type="SMART" id="SM00342">
    <property type="entry name" value="HTH_ARAC"/>
    <property type="match status" value="1"/>
</dbReference>
<dbReference type="InterPro" id="IPR009057">
    <property type="entry name" value="Homeodomain-like_sf"/>
</dbReference>
<dbReference type="PROSITE" id="PS50110">
    <property type="entry name" value="RESPONSE_REGULATORY"/>
    <property type="match status" value="1"/>
</dbReference>
<evidence type="ECO:0000256" key="5">
    <source>
        <dbReference type="ARBA" id="ARBA00023012"/>
    </source>
</evidence>
<evidence type="ECO:0000256" key="10">
    <source>
        <dbReference type="PROSITE-ProRule" id="PRU00169"/>
    </source>
</evidence>